<dbReference type="InterPro" id="IPR039418">
    <property type="entry name" value="LexA-like"/>
</dbReference>
<dbReference type="InterPro" id="IPR001387">
    <property type="entry name" value="Cro/C1-type_HTH"/>
</dbReference>
<dbReference type="Pfam" id="PF01381">
    <property type="entry name" value="HTH_3"/>
    <property type="match status" value="1"/>
</dbReference>
<dbReference type="PANTHER" id="PTHR33516">
    <property type="entry name" value="LEXA REPRESSOR"/>
    <property type="match status" value="1"/>
</dbReference>
<name>A0A8S5TNF2_9CAUD</name>
<feature type="domain" description="HTH cro/C1-type" evidence="1">
    <location>
        <begin position="10"/>
        <end position="65"/>
    </location>
</feature>
<dbReference type="InterPro" id="IPR050077">
    <property type="entry name" value="LexA_repressor"/>
</dbReference>
<accession>A0A8S5TNF2</accession>
<reference evidence="2" key="1">
    <citation type="journal article" date="2021" name="Proc. Natl. Acad. Sci. U.S.A.">
        <title>A Catalog of Tens of Thousands of Viruses from Human Metagenomes Reveals Hidden Associations with Chronic Diseases.</title>
        <authorList>
            <person name="Tisza M.J."/>
            <person name="Buck C.B."/>
        </authorList>
    </citation>
    <scope>NUCLEOTIDE SEQUENCE</scope>
    <source>
        <strain evidence="2">Ct90d35</strain>
    </source>
</reference>
<evidence type="ECO:0000313" key="2">
    <source>
        <dbReference type="EMBL" id="DAF64668.1"/>
    </source>
</evidence>
<dbReference type="CDD" id="cd00093">
    <property type="entry name" value="HTH_XRE"/>
    <property type="match status" value="1"/>
</dbReference>
<organism evidence="2">
    <name type="scientific">Podoviridae sp. ct90d35</name>
    <dbReference type="NCBI Taxonomy" id="2827724"/>
    <lineage>
        <taxon>Viruses</taxon>
        <taxon>Duplodnaviria</taxon>
        <taxon>Heunggongvirae</taxon>
        <taxon>Uroviricota</taxon>
        <taxon>Caudoviricetes</taxon>
    </lineage>
</organism>
<dbReference type="SUPFAM" id="SSF51306">
    <property type="entry name" value="LexA/Signal peptidase"/>
    <property type="match status" value="1"/>
</dbReference>
<dbReference type="Gene3D" id="1.10.260.40">
    <property type="entry name" value="lambda repressor-like DNA-binding domains"/>
    <property type="match status" value="1"/>
</dbReference>
<proteinExistence type="predicted"/>
<dbReference type="Gene3D" id="2.10.109.10">
    <property type="entry name" value="Umud Fragment, subunit A"/>
    <property type="match status" value="1"/>
</dbReference>
<evidence type="ECO:0000259" key="1">
    <source>
        <dbReference type="PROSITE" id="PS50943"/>
    </source>
</evidence>
<dbReference type="PANTHER" id="PTHR33516:SF2">
    <property type="entry name" value="LEXA REPRESSOR-RELATED"/>
    <property type="match status" value="1"/>
</dbReference>
<dbReference type="EMBL" id="BK032865">
    <property type="protein sequence ID" value="DAF64668.1"/>
    <property type="molecule type" value="Genomic_DNA"/>
</dbReference>
<dbReference type="PROSITE" id="PS50943">
    <property type="entry name" value="HTH_CROC1"/>
    <property type="match status" value="1"/>
</dbReference>
<dbReference type="SMART" id="SM00530">
    <property type="entry name" value="HTH_XRE"/>
    <property type="match status" value="1"/>
</dbReference>
<dbReference type="Pfam" id="PF00717">
    <property type="entry name" value="Peptidase_S24"/>
    <property type="match status" value="1"/>
</dbReference>
<protein>
    <submittedName>
        <fullName evidence="2">Repressor protein CI</fullName>
    </submittedName>
</protein>
<dbReference type="InterPro" id="IPR010982">
    <property type="entry name" value="Lambda_DNA-bd_dom_sf"/>
</dbReference>
<dbReference type="InterPro" id="IPR036286">
    <property type="entry name" value="LexA/Signal_pep-like_sf"/>
</dbReference>
<sequence length="206" mass="22869">MIYMTVGEKIKKLRKSLGLTQTELGQRVGVQKNAVSKWECGRVEDIPTSTIKQLASLFGVPASYLIDDDSTPIPTGFSPMPETELVPRIGRIACGDPITAEENVEDQDEVLKSWHADFTLVCCGDSMVPKIEDGDVVAIRSQPTVENGEIAAVRIGDEATLKRVFLHPDYIELRPLNPEYDSIIRRREEMSDIRIEGLAVGLCRNL</sequence>
<dbReference type="GO" id="GO:0003677">
    <property type="term" value="F:DNA binding"/>
    <property type="evidence" value="ECO:0007669"/>
    <property type="project" value="InterPro"/>
</dbReference>
<dbReference type="CDD" id="cd06529">
    <property type="entry name" value="S24_LexA-like"/>
    <property type="match status" value="1"/>
</dbReference>
<dbReference type="SUPFAM" id="SSF47413">
    <property type="entry name" value="lambda repressor-like DNA-binding domains"/>
    <property type="match status" value="1"/>
</dbReference>
<dbReference type="InterPro" id="IPR015927">
    <property type="entry name" value="Peptidase_S24_S26A/B/C"/>
</dbReference>